<accession>A0A1S3IYY5</accession>
<reference evidence="2 3" key="1">
    <citation type="submission" date="2025-04" db="UniProtKB">
        <authorList>
            <consortium name="RefSeq"/>
        </authorList>
    </citation>
    <scope>IDENTIFICATION</scope>
    <source>
        <tissue evidence="2 3">Gonads</tissue>
    </source>
</reference>
<dbReference type="RefSeq" id="XP_013402755.1">
    <property type="nucleotide sequence ID" value="XM_013547301.1"/>
</dbReference>
<dbReference type="KEGG" id="lak:106168292"/>
<proteinExistence type="predicted"/>
<evidence type="ECO:0000313" key="1">
    <source>
        <dbReference type="Proteomes" id="UP000085678"/>
    </source>
</evidence>
<evidence type="ECO:0000313" key="2">
    <source>
        <dbReference type="RefSeq" id="XP_013402755.1"/>
    </source>
</evidence>
<dbReference type="KEGG" id="lak:106168290"/>
<name>A0A1S3IYY5_LINAN</name>
<dbReference type="OrthoDB" id="6321670at2759"/>
<sequence>MTGDSLRHTSDDSGRQMVEYEDILVEVGQIGWYQLSIVLIIETGWCLNTGMDMLLLMFVGANPGWTCPDPSAIYNQSVTNYSTGLVTTATTLYYVYENSTESVLGDGVVQNGCGVDNKICPGYVFNTDYTSIVTEVTKMYIVKIADLEQLLFVITVPGR</sequence>
<protein>
    <submittedName>
        <fullName evidence="2">Uncharacterized protein LOC106168290</fullName>
    </submittedName>
    <submittedName>
        <fullName evidence="3 4">Uncharacterized protein LOC106168292</fullName>
    </submittedName>
</protein>
<dbReference type="Proteomes" id="UP000085678">
    <property type="component" value="Unplaced"/>
</dbReference>
<dbReference type="GeneID" id="106168290"/>
<dbReference type="AlphaFoldDB" id="A0A1S3IYY5"/>
<gene>
    <name evidence="3 4" type="primary">LOC106168292</name>
    <name evidence="2" type="synonym">LOC106168290</name>
</gene>
<evidence type="ECO:0000313" key="4">
    <source>
        <dbReference type="RefSeq" id="XP_013402760.1"/>
    </source>
</evidence>
<dbReference type="GeneID" id="106168292"/>
<dbReference type="RefSeq" id="XP_013402760.1">
    <property type="nucleotide sequence ID" value="XM_013547306.1"/>
</dbReference>
<keyword evidence="1" id="KW-1185">Reference proteome</keyword>
<dbReference type="RefSeq" id="XP_013402759.1">
    <property type="nucleotide sequence ID" value="XM_013547305.1"/>
</dbReference>
<evidence type="ECO:0000313" key="3">
    <source>
        <dbReference type="RefSeq" id="XP_013402759.1"/>
    </source>
</evidence>
<organism evidence="1 3">
    <name type="scientific">Lingula anatina</name>
    <name type="common">Brachiopod</name>
    <name type="synonym">Lingula unguis</name>
    <dbReference type="NCBI Taxonomy" id="7574"/>
    <lineage>
        <taxon>Eukaryota</taxon>
        <taxon>Metazoa</taxon>
        <taxon>Spiralia</taxon>
        <taxon>Lophotrochozoa</taxon>
        <taxon>Brachiopoda</taxon>
        <taxon>Linguliformea</taxon>
        <taxon>Lingulata</taxon>
        <taxon>Lingulida</taxon>
        <taxon>Linguloidea</taxon>
        <taxon>Lingulidae</taxon>
        <taxon>Lingula</taxon>
    </lineage>
</organism>